<evidence type="ECO:0000313" key="3">
    <source>
        <dbReference type="EMBL" id="GAA2088310.1"/>
    </source>
</evidence>
<proteinExistence type="predicted"/>
<sequence length="359" mass="38593">MRMLRIEFSSEELNGLRLADGPDPLWETVLSLHILQTRDAPLAFDPWRAAARGALARAGLTRTAEALMRLCPAASYFPDFLTPGQGSPYGSETDVLRHSVEQVLCTPKRRLRSELSRLCAHVPGPVPPGARQLAEGDPEALRRLGEALRRYYATAVEPYLPAIRHAAAEDRARRADAALSAGPAGLLGSYTTEPVWQQPDDAVTDAENDARTDPTGGGVLEAPYPTSRRLPLHGRALTLVPSLFCVRTPVALVDESLPPVLVHPLRPRPGWCAPPVRTEGEPLAQLIGASRARLLETLDRPMTTTGVAEALRLAVSTASRHTAVLREAGLVHSLRQGNAVLHARTSLGEALLSGGGPAR</sequence>
<accession>A0ABN2WCA9</accession>
<evidence type="ECO:0000259" key="2">
    <source>
        <dbReference type="SMART" id="SM00418"/>
    </source>
</evidence>
<protein>
    <submittedName>
        <fullName evidence="3">Winged helix-turn-helix domain-containing protein</fullName>
    </submittedName>
</protein>
<dbReference type="InterPro" id="IPR001845">
    <property type="entry name" value="HTH_ArsR_DNA-bd_dom"/>
</dbReference>
<feature type="region of interest" description="Disordered" evidence="1">
    <location>
        <begin position="205"/>
        <end position="225"/>
    </location>
</feature>
<dbReference type="InterPro" id="IPR011991">
    <property type="entry name" value="ArsR-like_HTH"/>
</dbReference>
<feature type="domain" description="HTH arsR-type" evidence="2">
    <location>
        <begin position="285"/>
        <end position="352"/>
    </location>
</feature>
<keyword evidence="4" id="KW-1185">Reference proteome</keyword>
<name>A0ABN2WCA9_9ACTN</name>
<dbReference type="InterPro" id="IPR036388">
    <property type="entry name" value="WH-like_DNA-bd_sf"/>
</dbReference>
<dbReference type="Pfam" id="PF12840">
    <property type="entry name" value="HTH_20"/>
    <property type="match status" value="1"/>
</dbReference>
<dbReference type="CDD" id="cd00090">
    <property type="entry name" value="HTH_ARSR"/>
    <property type="match status" value="1"/>
</dbReference>
<dbReference type="Gene3D" id="1.10.10.10">
    <property type="entry name" value="Winged helix-like DNA-binding domain superfamily/Winged helix DNA-binding domain"/>
    <property type="match status" value="1"/>
</dbReference>
<evidence type="ECO:0000256" key="1">
    <source>
        <dbReference type="SAM" id="MobiDB-lite"/>
    </source>
</evidence>
<evidence type="ECO:0000313" key="4">
    <source>
        <dbReference type="Proteomes" id="UP001500016"/>
    </source>
</evidence>
<comment type="caution">
    <text evidence="3">The sequence shown here is derived from an EMBL/GenBank/DDBJ whole genome shotgun (WGS) entry which is preliminary data.</text>
</comment>
<dbReference type="InterPro" id="IPR036390">
    <property type="entry name" value="WH_DNA-bd_sf"/>
</dbReference>
<dbReference type="SUPFAM" id="SSF46785">
    <property type="entry name" value="Winged helix' DNA-binding domain"/>
    <property type="match status" value="1"/>
</dbReference>
<reference evidence="3 4" key="1">
    <citation type="journal article" date="2019" name="Int. J. Syst. Evol. Microbiol.">
        <title>The Global Catalogue of Microorganisms (GCM) 10K type strain sequencing project: providing services to taxonomists for standard genome sequencing and annotation.</title>
        <authorList>
            <consortium name="The Broad Institute Genomics Platform"/>
            <consortium name="The Broad Institute Genome Sequencing Center for Infectious Disease"/>
            <person name="Wu L."/>
            <person name="Ma J."/>
        </authorList>
    </citation>
    <scope>NUCLEOTIDE SEQUENCE [LARGE SCALE GENOMIC DNA]</scope>
    <source>
        <strain evidence="3 4">JCM 15478</strain>
    </source>
</reference>
<dbReference type="SMART" id="SM00418">
    <property type="entry name" value="HTH_ARSR"/>
    <property type="match status" value="1"/>
</dbReference>
<dbReference type="Proteomes" id="UP001500016">
    <property type="component" value="Unassembled WGS sequence"/>
</dbReference>
<organism evidence="3 4">
    <name type="scientific">Streptomyces albiaxialis</name>
    <dbReference type="NCBI Taxonomy" id="329523"/>
    <lineage>
        <taxon>Bacteria</taxon>
        <taxon>Bacillati</taxon>
        <taxon>Actinomycetota</taxon>
        <taxon>Actinomycetes</taxon>
        <taxon>Kitasatosporales</taxon>
        <taxon>Streptomycetaceae</taxon>
        <taxon>Streptomyces</taxon>
    </lineage>
</organism>
<gene>
    <name evidence="3" type="ORF">GCM10009801_51890</name>
</gene>
<dbReference type="EMBL" id="BAAAPE010000013">
    <property type="protein sequence ID" value="GAA2088310.1"/>
    <property type="molecule type" value="Genomic_DNA"/>
</dbReference>